<reference evidence="3" key="1">
    <citation type="submission" date="2023-02" db="EMBL/GenBank/DDBJ databases">
        <title>Polaribacter ponticola sp. nov., isolated from seawater.</title>
        <authorList>
            <person name="Baek J.H."/>
            <person name="Kim J.M."/>
            <person name="Choi D.G."/>
            <person name="Jeon C.O."/>
        </authorList>
    </citation>
    <scope>NUCLEOTIDE SEQUENCE</scope>
    <source>
        <strain evidence="3">MSW5</strain>
    </source>
</reference>
<keyword evidence="4" id="KW-1185">Reference proteome</keyword>
<proteinExistence type="predicted"/>
<dbReference type="Proteomes" id="UP001151478">
    <property type="component" value="Unassembled WGS sequence"/>
</dbReference>
<evidence type="ECO:0000313" key="4">
    <source>
        <dbReference type="Proteomes" id="UP001151478"/>
    </source>
</evidence>
<organism evidence="3 4">
    <name type="scientific">Polaribacter ponticola</name>
    <dbReference type="NCBI Taxonomy" id="2978475"/>
    <lineage>
        <taxon>Bacteria</taxon>
        <taxon>Pseudomonadati</taxon>
        <taxon>Bacteroidota</taxon>
        <taxon>Flavobacteriia</taxon>
        <taxon>Flavobacteriales</taxon>
        <taxon>Flavobacteriaceae</taxon>
    </lineage>
</organism>
<protein>
    <submittedName>
        <fullName evidence="3">DUF4131 domain-containing protein</fullName>
    </submittedName>
</protein>
<dbReference type="EMBL" id="JAOSLC020000002">
    <property type="protein sequence ID" value="MDD7913516.1"/>
    <property type="molecule type" value="Genomic_DNA"/>
</dbReference>
<evidence type="ECO:0000313" key="3">
    <source>
        <dbReference type="EMBL" id="MDD7913516.1"/>
    </source>
</evidence>
<gene>
    <name evidence="3" type="ORF">N5A56_003375</name>
</gene>
<keyword evidence="1" id="KW-0812">Transmembrane</keyword>
<accession>A0ABT5S7N2</accession>
<comment type="caution">
    <text evidence="3">The sequence shown here is derived from an EMBL/GenBank/DDBJ whole genome shotgun (WGS) entry which is preliminary data.</text>
</comment>
<keyword evidence="1" id="KW-0472">Membrane</keyword>
<dbReference type="Pfam" id="PF13567">
    <property type="entry name" value="DUF4131"/>
    <property type="match status" value="1"/>
</dbReference>
<name>A0ABT5S7N2_9FLAO</name>
<dbReference type="RefSeq" id="WP_265726604.1">
    <property type="nucleotide sequence ID" value="NZ_JAOSLC020000002.1"/>
</dbReference>
<dbReference type="InterPro" id="IPR025405">
    <property type="entry name" value="DUF4131"/>
</dbReference>
<feature type="domain" description="DUF4131" evidence="2">
    <location>
        <begin position="36"/>
        <end position="185"/>
    </location>
</feature>
<evidence type="ECO:0000256" key="1">
    <source>
        <dbReference type="SAM" id="Phobius"/>
    </source>
</evidence>
<keyword evidence="1" id="KW-1133">Transmembrane helix</keyword>
<feature type="transmembrane region" description="Helical" evidence="1">
    <location>
        <begin position="32"/>
        <end position="50"/>
    </location>
</feature>
<feature type="transmembrane region" description="Helical" evidence="1">
    <location>
        <begin position="55"/>
        <end position="74"/>
    </location>
</feature>
<feature type="transmembrane region" description="Helical" evidence="1">
    <location>
        <begin position="7"/>
        <end position="26"/>
    </location>
</feature>
<evidence type="ECO:0000259" key="2">
    <source>
        <dbReference type="Pfam" id="PF13567"/>
    </source>
</evidence>
<sequence>MKRLLNYLPLHFVVLLILGISTQFFYQFWQFGFLKLFGLLAFISMFLLFVKRRQIITFLSFVLFFFVGVTVVYFNNDINYKEYYQNHLKDNSTAIIKVNSVLKSGNFYDKYEVEITQIDSNKTKGIVLLNVKKDSFFKSLKTDEVLFVKPIFKELITPLNPHQFDYKSYLAKKGVHQQLFLENSQIIRLVYKGASLSGLFSVFRKKFKFR</sequence>